<protein>
    <submittedName>
        <fullName evidence="3">Protein Daple</fullName>
    </submittedName>
</protein>
<accession>A0A226EEG8</accession>
<dbReference type="GO" id="GO:0008017">
    <property type="term" value="F:microtubule binding"/>
    <property type="evidence" value="ECO:0007669"/>
    <property type="project" value="TreeGrafter"/>
</dbReference>
<dbReference type="PANTHER" id="PTHR18947:SF28">
    <property type="entry name" value="GIRDIN, ISOFORM A"/>
    <property type="match status" value="1"/>
</dbReference>
<dbReference type="GO" id="GO:0051959">
    <property type="term" value="F:dynein light intermediate chain binding"/>
    <property type="evidence" value="ECO:0007669"/>
    <property type="project" value="TreeGrafter"/>
</dbReference>
<evidence type="ECO:0000256" key="1">
    <source>
        <dbReference type="SAM" id="Coils"/>
    </source>
</evidence>
<feature type="compositionally biased region" description="Polar residues" evidence="2">
    <location>
        <begin position="586"/>
        <end position="595"/>
    </location>
</feature>
<sequence length="884" mass="100088">MGLKDATNSEECTSSKESITPEKLKDRPLYFWLKSFAGREIEDDANVSAFVSSNALNYALEYIGITPENEQSSLHLSAIFDSEDSPKTKYPNHYESETKSRIQSLNRVFLELKSFFEDRYSQLVAIRPPNSVHITSSCGSCSVQEFEKLLFLLLGAAIQGTQKQDTIRTIKRFPANIQESLIECVKLIADNPELLNVKSWNELQTMGAVEQQKIYESLLALVRRLILERNELTQNQLILDYFAGYTNCDQKRGFNAFSECSAEDTRLSSSMRHLKEQLTEKAELLQECREELEKARNRILDLEIEVNEMKGKHRAMKKARDELDALREGQDKAVRLEVELSRLKARLEESELVYERVENLEIENRNWKVTNDMLLDQISFLSFEKSSRDTSYDHMNTYTGILDGRLTENLKEEDYKDDGTFFDSDDEPSIKETKKIQTLKESDVDPLNEEEEQLTKDEPDADLVVEEAQVEEPVLANTSSSSTIQPEGSPEREEEEIIERPNHLEISQTESIASGDSLVTSTPKTSNVEFKSQEVQTPTQSRVKRRRRSSLLNLKRTRKAIIIPIPQGQKMPNPEDINELGEDSPVKSNSTSHTIQFYKVYSVDRKRGSSRPKKFKSPTKNSSSTEKQVVPNLDNEGNEADEELSISPTGNPNMSDLDSNNDPANGTDNDSEVYFVCSPPNSTGTNTPKKIQLRGSSHFGTTTAFPVSNIGGMRRTTEFTFDPHNLSDMQFNNNLQNQNHHSNHMTIYSNRLTTNLTPSPTNSGGGGGSLRNRTTTHAHHVPSYSQHGDIHRIGPNSSDVDQEDHEDEDASNAFTFGDYNIQLNLRNSIKPSTALINKISTLSANLEPDHNHNFNQYSTISRDPYTIETSSEEDGSIWYEYGCV</sequence>
<feature type="region of interest" description="Disordered" evidence="2">
    <location>
        <begin position="473"/>
        <end position="550"/>
    </location>
</feature>
<dbReference type="GO" id="GO:0031122">
    <property type="term" value="P:cytoplasmic microtubule organization"/>
    <property type="evidence" value="ECO:0007669"/>
    <property type="project" value="TreeGrafter"/>
</dbReference>
<dbReference type="STRING" id="158441.A0A226EEG8"/>
<feature type="compositionally biased region" description="Polar residues" evidence="2">
    <location>
        <begin position="646"/>
        <end position="668"/>
    </location>
</feature>
<dbReference type="GO" id="GO:0005737">
    <property type="term" value="C:cytoplasm"/>
    <property type="evidence" value="ECO:0007669"/>
    <property type="project" value="TreeGrafter"/>
</dbReference>
<evidence type="ECO:0000313" key="4">
    <source>
        <dbReference type="Proteomes" id="UP000198287"/>
    </source>
</evidence>
<comment type="caution">
    <text evidence="3">The sequence shown here is derived from an EMBL/GenBank/DDBJ whole genome shotgun (WGS) entry which is preliminary data.</text>
</comment>
<name>A0A226EEG8_FOLCA</name>
<dbReference type="AlphaFoldDB" id="A0A226EEG8"/>
<feature type="region of interest" description="Disordered" evidence="2">
    <location>
        <begin position="565"/>
        <end position="687"/>
    </location>
</feature>
<feature type="region of interest" description="Disordered" evidence="2">
    <location>
        <begin position="752"/>
        <end position="808"/>
    </location>
</feature>
<dbReference type="PANTHER" id="PTHR18947">
    <property type="entry name" value="HOOK PROTEINS"/>
    <property type="match status" value="1"/>
</dbReference>
<feature type="region of interest" description="Disordered" evidence="2">
    <location>
        <begin position="437"/>
        <end position="458"/>
    </location>
</feature>
<feature type="coiled-coil region" evidence="1">
    <location>
        <begin position="271"/>
        <end position="377"/>
    </location>
</feature>
<keyword evidence="4" id="KW-1185">Reference proteome</keyword>
<gene>
    <name evidence="3" type="ORF">Fcan01_09957</name>
</gene>
<dbReference type="GO" id="GO:0005813">
    <property type="term" value="C:centrosome"/>
    <property type="evidence" value="ECO:0007669"/>
    <property type="project" value="TreeGrafter"/>
</dbReference>
<feature type="compositionally biased region" description="Polar residues" evidence="2">
    <location>
        <begin position="9"/>
        <end position="18"/>
    </location>
</feature>
<feature type="compositionally biased region" description="Basic residues" evidence="2">
    <location>
        <begin position="608"/>
        <end position="617"/>
    </location>
</feature>
<dbReference type="InterPro" id="IPR036872">
    <property type="entry name" value="CH_dom_sf"/>
</dbReference>
<dbReference type="Gene3D" id="1.10.418.10">
    <property type="entry name" value="Calponin-like domain"/>
    <property type="match status" value="1"/>
</dbReference>
<dbReference type="EMBL" id="LNIX01000004">
    <property type="protein sequence ID" value="OXA55779.1"/>
    <property type="molecule type" value="Genomic_DNA"/>
</dbReference>
<proteinExistence type="predicted"/>
<organism evidence="3 4">
    <name type="scientific">Folsomia candida</name>
    <name type="common">Springtail</name>
    <dbReference type="NCBI Taxonomy" id="158441"/>
    <lineage>
        <taxon>Eukaryota</taxon>
        <taxon>Metazoa</taxon>
        <taxon>Ecdysozoa</taxon>
        <taxon>Arthropoda</taxon>
        <taxon>Hexapoda</taxon>
        <taxon>Collembola</taxon>
        <taxon>Entomobryomorpha</taxon>
        <taxon>Isotomoidea</taxon>
        <taxon>Isotomidae</taxon>
        <taxon>Proisotominae</taxon>
        <taxon>Folsomia</taxon>
    </lineage>
</organism>
<feature type="compositionally biased region" description="Polar residues" evidence="2">
    <location>
        <begin position="505"/>
        <end position="540"/>
    </location>
</feature>
<feature type="compositionally biased region" description="Polar residues" evidence="2">
    <location>
        <begin position="476"/>
        <end position="486"/>
    </location>
</feature>
<dbReference type="GO" id="GO:0030705">
    <property type="term" value="P:cytoskeleton-dependent intracellular transport"/>
    <property type="evidence" value="ECO:0007669"/>
    <property type="project" value="TreeGrafter"/>
</dbReference>
<feature type="compositionally biased region" description="Polar residues" evidence="2">
    <location>
        <begin position="618"/>
        <end position="627"/>
    </location>
</feature>
<evidence type="ECO:0000256" key="2">
    <source>
        <dbReference type="SAM" id="MobiDB-lite"/>
    </source>
</evidence>
<dbReference type="Proteomes" id="UP000198287">
    <property type="component" value="Unassembled WGS sequence"/>
</dbReference>
<reference evidence="3 4" key="1">
    <citation type="submission" date="2015-12" db="EMBL/GenBank/DDBJ databases">
        <title>The genome of Folsomia candida.</title>
        <authorList>
            <person name="Faddeeva A."/>
            <person name="Derks M.F."/>
            <person name="Anvar Y."/>
            <person name="Smit S."/>
            <person name="Van Straalen N."/>
            <person name="Roelofs D."/>
        </authorList>
    </citation>
    <scope>NUCLEOTIDE SEQUENCE [LARGE SCALE GENOMIC DNA]</scope>
    <source>
        <strain evidence="3 4">VU population</strain>
        <tissue evidence="3">Whole body</tissue>
    </source>
</reference>
<dbReference type="OrthoDB" id="10254988at2759"/>
<dbReference type="OMA" id="IQGTQKQ"/>
<keyword evidence="1" id="KW-0175">Coiled coil</keyword>
<dbReference type="SUPFAM" id="SSF116907">
    <property type="entry name" value="Hook domain"/>
    <property type="match status" value="1"/>
</dbReference>
<feature type="region of interest" description="Disordered" evidence="2">
    <location>
        <begin position="1"/>
        <end position="20"/>
    </location>
</feature>
<evidence type="ECO:0000313" key="3">
    <source>
        <dbReference type="EMBL" id="OXA55779.1"/>
    </source>
</evidence>